<sequence length="425" mass="46788">MSVMLCDDEEEPRLTGGRGPIRPKPRFSVNEVRVLLQAVRKNRYVILKRFNQGVSVELKKQTWADITNQVNELGENYREVRQIMKKWADLKCDGKRRMASMRGPNGSHLRKKTLGPVEMMVHKILTMNPDGEDTWDVDFEEEEDFYKLYHSNTYSYINNTEKKFPKGAAFDLSPQSEQSKDPQHSSSDIEPFDDGDYNMDLEDEDSFSLPLPSSSADVVPDRGLLRIRPLLTYSRNTQNQIQNQTQIQTTSEDQQGFSKPPSGPPSPPVASTSEAASSSSSSQAPPPPPPPEPEPLPALPALPKQAPPPPLPAPPSEQPSTSAQSDPLPVGCGGAPSQLVVQMASQSMAQQVASRALLSSVSQSLETLAQSVQLLVEGQTEFVQESLLLQRETLDILKDFSSTALAMLRGGGASAMMATRQNPNF</sequence>
<name>A0A8C5DW05_GOUWI</name>
<protein>
    <submittedName>
        <fullName evidence="3">Actin cytoskeleton-regulatory complex protein PAN1-like</fullName>
    </submittedName>
</protein>
<feature type="region of interest" description="Disordered" evidence="1">
    <location>
        <begin position="236"/>
        <end position="334"/>
    </location>
</feature>
<evidence type="ECO:0000313" key="3">
    <source>
        <dbReference type="Ensembl" id="ENSGWIP00000011812.1"/>
    </source>
</evidence>
<feature type="domain" description="Myb/SANT-like DNA-binding" evidence="2">
    <location>
        <begin position="24"/>
        <end position="99"/>
    </location>
</feature>
<dbReference type="InterPro" id="IPR028002">
    <property type="entry name" value="Myb_DNA-bind_5"/>
</dbReference>
<feature type="compositionally biased region" description="Pro residues" evidence="1">
    <location>
        <begin position="284"/>
        <end position="317"/>
    </location>
</feature>
<feature type="region of interest" description="Disordered" evidence="1">
    <location>
        <begin position="1"/>
        <end position="22"/>
    </location>
</feature>
<evidence type="ECO:0000259" key="2">
    <source>
        <dbReference type="Pfam" id="PF13873"/>
    </source>
</evidence>
<feature type="compositionally biased region" description="Acidic residues" evidence="1">
    <location>
        <begin position="1"/>
        <end position="11"/>
    </location>
</feature>
<dbReference type="PANTHER" id="PTHR23098:SF3">
    <property type="entry name" value="MYB-RELATED TRANSCRIPTION FACTOR, PARTNER OF PROFILIN"/>
    <property type="match status" value="1"/>
</dbReference>
<reference evidence="3" key="3">
    <citation type="submission" date="2025-09" db="UniProtKB">
        <authorList>
            <consortium name="Ensembl"/>
        </authorList>
    </citation>
    <scope>IDENTIFICATION</scope>
</reference>
<reference evidence="3" key="1">
    <citation type="submission" date="2020-06" db="EMBL/GenBank/DDBJ databases">
        <authorList>
            <consortium name="Wellcome Sanger Institute Data Sharing"/>
        </authorList>
    </citation>
    <scope>NUCLEOTIDE SEQUENCE [LARGE SCALE GENOMIC DNA]</scope>
</reference>
<feature type="compositionally biased region" description="Low complexity" evidence="1">
    <location>
        <begin position="236"/>
        <end position="250"/>
    </location>
</feature>
<feature type="region of interest" description="Disordered" evidence="1">
    <location>
        <begin position="170"/>
        <end position="218"/>
    </location>
</feature>
<dbReference type="PANTHER" id="PTHR23098">
    <property type="entry name" value="AGAP001331-PA-RELATED"/>
    <property type="match status" value="1"/>
</dbReference>
<feature type="compositionally biased region" description="Low complexity" evidence="1">
    <location>
        <begin position="269"/>
        <end position="283"/>
    </location>
</feature>
<dbReference type="GO" id="GO:0005634">
    <property type="term" value="C:nucleus"/>
    <property type="evidence" value="ECO:0007669"/>
    <property type="project" value="TreeGrafter"/>
</dbReference>
<accession>A0A8C5DW05</accession>
<reference evidence="3" key="2">
    <citation type="submission" date="2025-08" db="UniProtKB">
        <authorList>
            <consortium name="Ensembl"/>
        </authorList>
    </citation>
    <scope>IDENTIFICATION</scope>
</reference>
<organism evidence="3 4">
    <name type="scientific">Gouania willdenowi</name>
    <name type="common">Blunt-snouted clingfish</name>
    <name type="synonym">Lepadogaster willdenowi</name>
    <dbReference type="NCBI Taxonomy" id="441366"/>
    <lineage>
        <taxon>Eukaryota</taxon>
        <taxon>Metazoa</taxon>
        <taxon>Chordata</taxon>
        <taxon>Craniata</taxon>
        <taxon>Vertebrata</taxon>
        <taxon>Euteleostomi</taxon>
        <taxon>Actinopterygii</taxon>
        <taxon>Neopterygii</taxon>
        <taxon>Teleostei</taxon>
        <taxon>Neoteleostei</taxon>
        <taxon>Acanthomorphata</taxon>
        <taxon>Ovalentaria</taxon>
        <taxon>Blenniimorphae</taxon>
        <taxon>Blenniiformes</taxon>
        <taxon>Gobiesocoidei</taxon>
        <taxon>Gobiesocidae</taxon>
        <taxon>Gobiesocinae</taxon>
        <taxon>Gouania</taxon>
    </lineage>
</organism>
<feature type="compositionally biased region" description="Acidic residues" evidence="1">
    <location>
        <begin position="190"/>
        <end position="206"/>
    </location>
</feature>
<dbReference type="Ensembl" id="ENSGWIT00000013202.1">
    <property type="protein sequence ID" value="ENSGWIP00000011812.1"/>
    <property type="gene ID" value="ENSGWIG00000006935.1"/>
</dbReference>
<dbReference type="Pfam" id="PF13873">
    <property type="entry name" value="Myb_DNA-bind_5"/>
    <property type="match status" value="1"/>
</dbReference>
<evidence type="ECO:0000256" key="1">
    <source>
        <dbReference type="SAM" id="MobiDB-lite"/>
    </source>
</evidence>
<dbReference type="Proteomes" id="UP000694680">
    <property type="component" value="Chromosome 13"/>
</dbReference>
<evidence type="ECO:0000313" key="4">
    <source>
        <dbReference type="Proteomes" id="UP000694680"/>
    </source>
</evidence>
<keyword evidence="4" id="KW-1185">Reference proteome</keyword>
<gene>
    <name evidence="3" type="primary">zgc:113149</name>
</gene>
<dbReference type="AlphaFoldDB" id="A0A8C5DW05"/>
<proteinExistence type="predicted"/>